<evidence type="ECO:0000313" key="2">
    <source>
        <dbReference type="Proteomes" id="UP000030640"/>
    </source>
</evidence>
<dbReference type="EMBL" id="KI965494">
    <property type="protein sequence ID" value="EUD64582.1"/>
    <property type="molecule type" value="Genomic_DNA"/>
</dbReference>
<dbReference type="Proteomes" id="UP000030640">
    <property type="component" value="Unassembled WGS sequence"/>
</dbReference>
<dbReference type="RefSeq" id="XP_008818848.1">
    <property type="nucleotide sequence ID" value="XM_008820626.1"/>
</dbReference>
<name>W6ZUZ7_9APIC</name>
<dbReference type="VEuPathDB" id="PlasmoDB:C922_05053"/>
<dbReference type="AlphaFoldDB" id="W6ZUZ7"/>
<proteinExistence type="predicted"/>
<keyword evidence="2" id="KW-1185">Reference proteome</keyword>
<evidence type="ECO:0000313" key="1">
    <source>
        <dbReference type="EMBL" id="EUD64582.1"/>
    </source>
</evidence>
<gene>
    <name evidence="1" type="ORF">C922_05053</name>
</gene>
<organism evidence="1 2">
    <name type="scientific">Plasmodium inui San Antonio 1</name>
    <dbReference type="NCBI Taxonomy" id="1237626"/>
    <lineage>
        <taxon>Eukaryota</taxon>
        <taxon>Sar</taxon>
        <taxon>Alveolata</taxon>
        <taxon>Apicomplexa</taxon>
        <taxon>Aconoidasida</taxon>
        <taxon>Haemosporida</taxon>
        <taxon>Plasmodiidae</taxon>
        <taxon>Plasmodium</taxon>
        <taxon>Plasmodium (Plasmodium)</taxon>
    </lineage>
</organism>
<dbReference type="GeneID" id="20040327"/>
<reference evidence="1 2" key="1">
    <citation type="submission" date="2013-02" db="EMBL/GenBank/DDBJ databases">
        <title>The Genome Sequence of Plasmodium inui San Antonio 1.</title>
        <authorList>
            <consortium name="The Broad Institute Genome Sequencing Platform"/>
            <consortium name="The Broad Institute Genome Sequencing Center for Infectious Disease"/>
            <person name="Neafsey D."/>
            <person name="Cheeseman I."/>
            <person name="Volkman S."/>
            <person name="Adams J."/>
            <person name="Walker B."/>
            <person name="Young S.K."/>
            <person name="Zeng Q."/>
            <person name="Gargeya S."/>
            <person name="Fitzgerald M."/>
            <person name="Haas B."/>
            <person name="Abouelleil A."/>
            <person name="Alvarado L."/>
            <person name="Arachchi H.M."/>
            <person name="Berlin A.M."/>
            <person name="Chapman S.B."/>
            <person name="Dewar J."/>
            <person name="Goldberg J."/>
            <person name="Griggs A."/>
            <person name="Gujja S."/>
            <person name="Hansen M."/>
            <person name="Howarth C."/>
            <person name="Imamovic A."/>
            <person name="Larimer J."/>
            <person name="McCowan C."/>
            <person name="Murphy C."/>
            <person name="Neiman D."/>
            <person name="Pearson M."/>
            <person name="Priest M."/>
            <person name="Roberts A."/>
            <person name="Saif S."/>
            <person name="Shea T."/>
            <person name="Sisk P."/>
            <person name="Sykes S."/>
            <person name="Wortman J."/>
            <person name="Nusbaum C."/>
            <person name="Birren B."/>
        </authorList>
    </citation>
    <scope>NUCLEOTIDE SEQUENCE [LARGE SCALE GENOMIC DNA]</scope>
    <source>
        <strain evidence="1 2">San Antonio 1</strain>
    </source>
</reference>
<protein>
    <submittedName>
        <fullName evidence="1">Uncharacterized protein</fullName>
    </submittedName>
</protein>
<accession>W6ZUZ7</accession>
<sequence>MNVGLINRSTCLQKRRKENVIKGTKRLSLWTSSKEVTASIYEAPPGARTESKKRNKFRLWRRDQIWREGEMTKEDNQMEGHPEVQIRARLDVHGFD</sequence>